<evidence type="ECO:0000313" key="2">
    <source>
        <dbReference type="EMBL" id="KAJ1956354.1"/>
    </source>
</evidence>
<protein>
    <submittedName>
        <fullName evidence="2">Uncharacterized protein</fullName>
    </submittedName>
</protein>
<dbReference type="Proteomes" id="UP001150925">
    <property type="component" value="Unassembled WGS sequence"/>
</dbReference>
<accession>A0A9W8DZS4</accession>
<organism evidence="2 3">
    <name type="scientific">Dispira parvispora</name>
    <dbReference type="NCBI Taxonomy" id="1520584"/>
    <lineage>
        <taxon>Eukaryota</taxon>
        <taxon>Fungi</taxon>
        <taxon>Fungi incertae sedis</taxon>
        <taxon>Zoopagomycota</taxon>
        <taxon>Kickxellomycotina</taxon>
        <taxon>Dimargaritomycetes</taxon>
        <taxon>Dimargaritales</taxon>
        <taxon>Dimargaritaceae</taxon>
        <taxon>Dispira</taxon>
    </lineage>
</organism>
<evidence type="ECO:0000256" key="1">
    <source>
        <dbReference type="SAM" id="MobiDB-lite"/>
    </source>
</evidence>
<reference evidence="2" key="1">
    <citation type="submission" date="2022-07" db="EMBL/GenBank/DDBJ databases">
        <title>Phylogenomic reconstructions and comparative analyses of Kickxellomycotina fungi.</title>
        <authorList>
            <person name="Reynolds N.K."/>
            <person name="Stajich J.E."/>
            <person name="Barry K."/>
            <person name="Grigoriev I.V."/>
            <person name="Crous P."/>
            <person name="Smith M.E."/>
        </authorList>
    </citation>
    <scope>NUCLEOTIDE SEQUENCE</scope>
    <source>
        <strain evidence="2">RSA 1196</strain>
    </source>
</reference>
<dbReference type="AlphaFoldDB" id="A0A9W8DZS4"/>
<proteinExistence type="predicted"/>
<dbReference type="EMBL" id="JANBPY010002141">
    <property type="protein sequence ID" value="KAJ1956354.1"/>
    <property type="molecule type" value="Genomic_DNA"/>
</dbReference>
<evidence type="ECO:0000313" key="3">
    <source>
        <dbReference type="Proteomes" id="UP001150925"/>
    </source>
</evidence>
<feature type="compositionally biased region" description="Polar residues" evidence="1">
    <location>
        <begin position="85"/>
        <end position="107"/>
    </location>
</feature>
<feature type="region of interest" description="Disordered" evidence="1">
    <location>
        <begin position="1"/>
        <end position="121"/>
    </location>
</feature>
<keyword evidence="3" id="KW-1185">Reference proteome</keyword>
<name>A0A9W8DZS4_9FUNG</name>
<sequence>MSDQTNPPKVKPPNYQARGAEPEMEYHTDIPAVKSDLTTSTSYQPPVNSSETESEMTHSTDISDMDLDIQAPTAYQDLGGPLGSGSATTPNSDTVGVESDTSTSIPSSHDHSEPAQPPLVQ</sequence>
<comment type="caution">
    <text evidence="2">The sequence shown here is derived from an EMBL/GenBank/DDBJ whole genome shotgun (WGS) entry which is preliminary data.</text>
</comment>
<gene>
    <name evidence="2" type="ORF">IWQ62_005318</name>
</gene>
<feature type="non-terminal residue" evidence="2">
    <location>
        <position position="121"/>
    </location>
</feature>
<feature type="compositionally biased region" description="Polar residues" evidence="1">
    <location>
        <begin position="36"/>
        <end position="48"/>
    </location>
</feature>